<dbReference type="InterPro" id="IPR024791">
    <property type="entry name" value="Cyt_c/ubiquinol_Oxase_su3"/>
</dbReference>
<dbReference type="SUPFAM" id="SSF81452">
    <property type="entry name" value="Cytochrome c oxidase subunit III-like"/>
    <property type="match status" value="1"/>
</dbReference>
<feature type="domain" description="Heme-copper oxidase subunit III family profile" evidence="11">
    <location>
        <begin position="1"/>
        <end position="204"/>
    </location>
</feature>
<feature type="transmembrane region" description="Helical" evidence="10">
    <location>
        <begin position="102"/>
        <end position="121"/>
    </location>
</feature>
<gene>
    <name evidence="12" type="ORF">OLW01_15115</name>
</gene>
<protein>
    <recommendedName>
        <fullName evidence="3">cytochrome-c oxidase</fullName>
        <ecNumber evidence="3">7.1.1.9</ecNumber>
    </recommendedName>
    <alternativeName>
        <fullName evidence="8">Cytochrome c oxidase polypeptide III</fullName>
    </alternativeName>
</protein>
<dbReference type="EMBL" id="CP109966">
    <property type="protein sequence ID" value="WAJ71669.1"/>
    <property type="molecule type" value="Genomic_DNA"/>
</dbReference>
<keyword evidence="12" id="KW-0614">Plasmid</keyword>
<evidence type="ECO:0000256" key="9">
    <source>
        <dbReference type="RuleBase" id="RU003376"/>
    </source>
</evidence>
<evidence type="ECO:0000313" key="12">
    <source>
        <dbReference type="EMBL" id="WAJ71669.1"/>
    </source>
</evidence>
<evidence type="ECO:0000313" key="13">
    <source>
        <dbReference type="Proteomes" id="UP001163726"/>
    </source>
</evidence>
<feature type="transmembrane region" description="Helical" evidence="10">
    <location>
        <begin position="183"/>
        <end position="202"/>
    </location>
</feature>
<dbReference type="InterPro" id="IPR035973">
    <property type="entry name" value="Cyt_c_oxidase_su3-like_sf"/>
</dbReference>
<evidence type="ECO:0000256" key="10">
    <source>
        <dbReference type="SAM" id="Phobius"/>
    </source>
</evidence>
<reference evidence="12" key="1">
    <citation type="submission" date="2022-10" db="EMBL/GenBank/DDBJ databases">
        <title>Catenovulum adriacola sp. nov. isolated in the Harbour of Susak.</title>
        <authorList>
            <person name="Schoch T."/>
            <person name="Reich S.J."/>
            <person name="Stoeferle S."/>
            <person name="Flaiz M."/>
            <person name="Kazda M."/>
            <person name="Riedel C.U."/>
            <person name="Duerre P."/>
        </authorList>
    </citation>
    <scope>NUCLEOTIDE SEQUENCE</scope>
    <source>
        <strain evidence="12">TS8</strain>
        <plasmid evidence="12">pCadTS8_1</plasmid>
    </source>
</reference>
<name>A0ABY7AQ46_9ALTE</name>
<keyword evidence="13" id="KW-1185">Reference proteome</keyword>
<feature type="transmembrane region" description="Helical" evidence="10">
    <location>
        <begin position="141"/>
        <end position="171"/>
    </location>
</feature>
<organism evidence="12 13">
    <name type="scientific">Catenovulum adriaticum</name>
    <dbReference type="NCBI Taxonomy" id="2984846"/>
    <lineage>
        <taxon>Bacteria</taxon>
        <taxon>Pseudomonadati</taxon>
        <taxon>Pseudomonadota</taxon>
        <taxon>Gammaproteobacteria</taxon>
        <taxon>Alteromonadales</taxon>
        <taxon>Alteromonadaceae</taxon>
        <taxon>Catenovulum</taxon>
    </lineage>
</organism>
<keyword evidence="5" id="KW-1278">Translocase</keyword>
<evidence type="ECO:0000256" key="2">
    <source>
        <dbReference type="ARBA" id="ARBA00010581"/>
    </source>
</evidence>
<feature type="transmembrane region" description="Helical" evidence="10">
    <location>
        <begin position="28"/>
        <end position="52"/>
    </location>
</feature>
<comment type="similarity">
    <text evidence="2 9">Belongs to the cytochrome c oxidase subunit 3 family.</text>
</comment>
<proteinExistence type="inferred from homology"/>
<dbReference type="PANTHER" id="PTHR11403">
    <property type="entry name" value="CYTOCHROME C OXIDASE SUBUNIT III"/>
    <property type="match status" value="1"/>
</dbReference>
<evidence type="ECO:0000256" key="8">
    <source>
        <dbReference type="ARBA" id="ARBA00031625"/>
    </source>
</evidence>
<geneLocation type="plasmid" evidence="12 13">
    <name>pCadTS8_1</name>
</geneLocation>
<accession>A0ABY7AQ46</accession>
<dbReference type="Gene3D" id="1.20.120.80">
    <property type="entry name" value="Cytochrome c oxidase, subunit III, four-helix bundle"/>
    <property type="match status" value="1"/>
</dbReference>
<dbReference type="Proteomes" id="UP001163726">
    <property type="component" value="Plasmid pCadTS8_1"/>
</dbReference>
<comment type="subcellular location">
    <subcellularLocation>
        <location evidence="9">Cell membrane</location>
        <topology evidence="9">Multi-pass membrane protein</topology>
    </subcellularLocation>
    <subcellularLocation>
        <location evidence="1">Membrane</location>
        <topology evidence="1">Multi-pass membrane protein</topology>
    </subcellularLocation>
</comment>
<keyword evidence="4 9" id="KW-0812">Transmembrane</keyword>
<keyword evidence="6 10" id="KW-1133">Transmembrane helix</keyword>
<dbReference type="PROSITE" id="PS50253">
    <property type="entry name" value="COX3"/>
    <property type="match status" value="1"/>
</dbReference>
<keyword evidence="7 10" id="KW-0472">Membrane</keyword>
<evidence type="ECO:0000256" key="5">
    <source>
        <dbReference type="ARBA" id="ARBA00022967"/>
    </source>
</evidence>
<evidence type="ECO:0000256" key="4">
    <source>
        <dbReference type="ARBA" id="ARBA00022692"/>
    </source>
</evidence>
<dbReference type="EC" id="7.1.1.9" evidence="3"/>
<evidence type="ECO:0000256" key="7">
    <source>
        <dbReference type="ARBA" id="ARBA00023136"/>
    </source>
</evidence>
<dbReference type="Pfam" id="PF00510">
    <property type="entry name" value="COX3"/>
    <property type="match status" value="1"/>
</dbReference>
<dbReference type="RefSeq" id="WP_268076341.1">
    <property type="nucleotide sequence ID" value="NZ_CP109966.1"/>
</dbReference>
<dbReference type="InterPro" id="IPR013833">
    <property type="entry name" value="Cyt_c_oxidase_su3_a-hlx"/>
</dbReference>
<evidence type="ECO:0000256" key="1">
    <source>
        <dbReference type="ARBA" id="ARBA00004141"/>
    </source>
</evidence>
<evidence type="ECO:0000256" key="6">
    <source>
        <dbReference type="ARBA" id="ARBA00022989"/>
    </source>
</evidence>
<evidence type="ECO:0000259" key="11">
    <source>
        <dbReference type="PROSITE" id="PS50253"/>
    </source>
</evidence>
<feature type="transmembrane region" description="Helical" evidence="10">
    <location>
        <begin position="72"/>
        <end position="90"/>
    </location>
</feature>
<dbReference type="CDD" id="cd00386">
    <property type="entry name" value="Heme_Cu_Oxidase_III_like"/>
    <property type="match status" value="1"/>
</dbReference>
<sequence length="205" mass="23620">MNNEQQATNADIDVSNFSRHLNGRNAPIWWGIIGLILIELSVVSAFTVTYLYLYMQHPQWPPNDIELPPLLIPTWSMILMLLSCVTMYLAGKSVEKSQPKGFVIYTFASVFMALLVLWIRWGQFDNFSMSWNEHVYGSLLWTISGFHFIHIVSAAIGTAAIGFFGVAGFYTKQRQIGVVVDTMYWNFVALAWLPFYFVLYYFPRF</sequence>
<dbReference type="InterPro" id="IPR000298">
    <property type="entry name" value="Cyt_c_oxidase-like_su3"/>
</dbReference>
<dbReference type="PANTHER" id="PTHR11403:SF7">
    <property type="entry name" value="CYTOCHROME C OXIDASE SUBUNIT 3"/>
    <property type="match status" value="1"/>
</dbReference>
<evidence type="ECO:0000256" key="3">
    <source>
        <dbReference type="ARBA" id="ARBA00012949"/>
    </source>
</evidence>